<proteinExistence type="predicted"/>
<sequence length="118" mass="13704">MTKPPLCRYCGKALKKKVVSVSFNSYHSRTPGGRRSDRPASREEAQKLFNEKIVSIKYRHDELGRYVAEVGLWDRESYVDKFFCKNAHAQDFAYSALRYKPELGTQVYFEALEKQTAD</sequence>
<dbReference type="EMBL" id="WUEY01000006">
    <property type="protein sequence ID" value="NEI71019.1"/>
    <property type="molecule type" value="Genomic_DNA"/>
</dbReference>
<dbReference type="Proteomes" id="UP000483035">
    <property type="component" value="Unassembled WGS sequence"/>
</dbReference>
<protein>
    <submittedName>
        <fullName evidence="1">Uncharacterized protein</fullName>
    </submittedName>
</protein>
<organism evidence="1 2">
    <name type="scientific">Rhizobium lusitanum</name>
    <dbReference type="NCBI Taxonomy" id="293958"/>
    <lineage>
        <taxon>Bacteria</taxon>
        <taxon>Pseudomonadati</taxon>
        <taxon>Pseudomonadota</taxon>
        <taxon>Alphaproteobacteria</taxon>
        <taxon>Hyphomicrobiales</taxon>
        <taxon>Rhizobiaceae</taxon>
        <taxon>Rhizobium/Agrobacterium group</taxon>
        <taxon>Rhizobium</taxon>
    </lineage>
</organism>
<dbReference type="AlphaFoldDB" id="A0A6L9U6I7"/>
<gene>
    <name evidence="1" type="ORF">GR212_15680</name>
</gene>
<reference evidence="1 2" key="1">
    <citation type="submission" date="2019-12" db="EMBL/GenBank/DDBJ databases">
        <title>Rhizobium genotypes associated with high levels of biological nitrogen fixation by grain legumes in a temperate-maritime cropping system.</title>
        <authorList>
            <person name="Maluk M."/>
            <person name="Francesc Ferrando Molina F."/>
            <person name="Lopez Del Egido L."/>
            <person name="Lafos M."/>
            <person name="Langarica-Fuentes A."/>
            <person name="Gebre Yohannes G."/>
            <person name="Young M.W."/>
            <person name="Martin P."/>
            <person name="Gantlett R."/>
            <person name="Kenicer G."/>
            <person name="Hawes C."/>
            <person name="Begg G.S."/>
            <person name="Quilliam R.S."/>
            <person name="Squire G.R."/>
            <person name="Poole P.S."/>
            <person name="Young P.W."/>
            <person name="Iannetta P.M."/>
            <person name="James E.K."/>
        </authorList>
    </citation>
    <scope>NUCLEOTIDE SEQUENCE [LARGE SCALE GENOMIC DNA]</scope>
    <source>
        <strain evidence="1 2">JHI1118</strain>
    </source>
</reference>
<evidence type="ECO:0000313" key="1">
    <source>
        <dbReference type="EMBL" id="NEI71019.1"/>
    </source>
</evidence>
<evidence type="ECO:0000313" key="2">
    <source>
        <dbReference type="Proteomes" id="UP000483035"/>
    </source>
</evidence>
<accession>A0A6L9U6I7</accession>
<name>A0A6L9U6I7_9HYPH</name>
<comment type="caution">
    <text evidence="1">The sequence shown here is derived from an EMBL/GenBank/DDBJ whole genome shotgun (WGS) entry which is preliminary data.</text>
</comment>
<dbReference type="RefSeq" id="WP_163987501.1">
    <property type="nucleotide sequence ID" value="NZ_WUEY01000006.1"/>
</dbReference>